<evidence type="ECO:0000313" key="7">
    <source>
        <dbReference type="EMBL" id="MFC0531966.1"/>
    </source>
</evidence>
<comment type="caution">
    <text evidence="7">The sequence shown here is derived from an EMBL/GenBank/DDBJ whole genome shotgun (WGS) entry which is preliminary data.</text>
</comment>
<dbReference type="PIRSF" id="PIRSF006324">
    <property type="entry name" value="LeuE"/>
    <property type="match status" value="1"/>
</dbReference>
<keyword evidence="5 6" id="KW-0472">Membrane</keyword>
<organism evidence="7 8">
    <name type="scientific">Phytohabitans kaempferiae</name>
    <dbReference type="NCBI Taxonomy" id="1620943"/>
    <lineage>
        <taxon>Bacteria</taxon>
        <taxon>Bacillati</taxon>
        <taxon>Actinomycetota</taxon>
        <taxon>Actinomycetes</taxon>
        <taxon>Micromonosporales</taxon>
        <taxon>Micromonosporaceae</taxon>
    </lineage>
</organism>
<feature type="transmembrane region" description="Helical" evidence="6">
    <location>
        <begin position="189"/>
        <end position="208"/>
    </location>
</feature>
<evidence type="ECO:0000256" key="3">
    <source>
        <dbReference type="ARBA" id="ARBA00022692"/>
    </source>
</evidence>
<keyword evidence="4 6" id="KW-1133">Transmembrane helix</keyword>
<reference evidence="7 8" key="1">
    <citation type="submission" date="2024-09" db="EMBL/GenBank/DDBJ databases">
        <authorList>
            <person name="Sun Q."/>
            <person name="Mori K."/>
        </authorList>
    </citation>
    <scope>NUCLEOTIDE SEQUENCE [LARGE SCALE GENOMIC DNA]</scope>
    <source>
        <strain evidence="7 8">TBRC 3947</strain>
    </source>
</reference>
<gene>
    <name evidence="7" type="ORF">ACFFIA_30380</name>
</gene>
<evidence type="ECO:0000313" key="8">
    <source>
        <dbReference type="Proteomes" id="UP001589867"/>
    </source>
</evidence>
<dbReference type="EMBL" id="JBHLUH010000063">
    <property type="protein sequence ID" value="MFC0531966.1"/>
    <property type="molecule type" value="Genomic_DNA"/>
</dbReference>
<feature type="transmembrane region" description="Helical" evidence="6">
    <location>
        <begin position="149"/>
        <end position="177"/>
    </location>
</feature>
<comment type="subcellular location">
    <subcellularLocation>
        <location evidence="1">Cell membrane</location>
        <topology evidence="1">Multi-pass membrane protein</topology>
    </subcellularLocation>
</comment>
<evidence type="ECO:0000256" key="4">
    <source>
        <dbReference type="ARBA" id="ARBA00022989"/>
    </source>
</evidence>
<evidence type="ECO:0000256" key="1">
    <source>
        <dbReference type="ARBA" id="ARBA00004651"/>
    </source>
</evidence>
<feature type="transmembrane region" description="Helical" evidence="6">
    <location>
        <begin position="74"/>
        <end position="94"/>
    </location>
</feature>
<proteinExistence type="predicted"/>
<evidence type="ECO:0000256" key="2">
    <source>
        <dbReference type="ARBA" id="ARBA00022475"/>
    </source>
</evidence>
<dbReference type="Pfam" id="PF01810">
    <property type="entry name" value="LysE"/>
    <property type="match status" value="1"/>
</dbReference>
<dbReference type="RefSeq" id="WP_377257360.1">
    <property type="nucleotide sequence ID" value="NZ_JBHLUH010000063.1"/>
</dbReference>
<keyword evidence="3 6" id="KW-0812">Transmembrane</keyword>
<keyword evidence="2" id="KW-1003">Cell membrane</keyword>
<protein>
    <submittedName>
        <fullName evidence="7">LysE family translocator</fullName>
    </submittedName>
</protein>
<sequence>MVDISAGTYLAFLAATALIAIVPGPDHVYLGAVALRDGRRAGVVAASGMALSMTVHTLVAVTGIGALLAAMPAALGLVRLAGVAYLIALGVSALRSRGDAASGESIHKGRVFWRAVVVNLTNPKIVLFFLAFLPQFVDPHAGSTAPQLLVLGLSFVVVGFLVDVVYAMAGGALGRFLAARGIRPRTLEIVSGVVYLLLGTVILLSLAADASAWVGAS</sequence>
<dbReference type="InterPro" id="IPR001123">
    <property type="entry name" value="LeuE-type"/>
</dbReference>
<feature type="transmembrane region" description="Helical" evidence="6">
    <location>
        <begin position="43"/>
        <end position="68"/>
    </location>
</feature>
<feature type="transmembrane region" description="Helical" evidence="6">
    <location>
        <begin position="115"/>
        <end position="137"/>
    </location>
</feature>
<name>A0ABV6MB84_9ACTN</name>
<dbReference type="Proteomes" id="UP001589867">
    <property type="component" value="Unassembled WGS sequence"/>
</dbReference>
<dbReference type="PANTHER" id="PTHR30086">
    <property type="entry name" value="ARGININE EXPORTER PROTEIN ARGO"/>
    <property type="match status" value="1"/>
</dbReference>
<evidence type="ECO:0000256" key="5">
    <source>
        <dbReference type="ARBA" id="ARBA00023136"/>
    </source>
</evidence>
<dbReference type="PANTHER" id="PTHR30086:SF20">
    <property type="entry name" value="ARGININE EXPORTER PROTEIN ARGO-RELATED"/>
    <property type="match status" value="1"/>
</dbReference>
<evidence type="ECO:0000256" key="6">
    <source>
        <dbReference type="SAM" id="Phobius"/>
    </source>
</evidence>
<accession>A0ABV6MB84</accession>
<keyword evidence="8" id="KW-1185">Reference proteome</keyword>